<sequence>MKQASTGQPVNVKVVTEMRNGPQKETMTQNSKGMRYLKGDTTYFRYEEKLAEEATVDTTVKVSGESVTVIRKGAVTMKQLFRRHEVTASTYRSVHGPMEMETKTDMLKYEWNDRKASGKLTLSYMLTLQGEQVGRHKLTFLIEEV</sequence>
<dbReference type="RefSeq" id="WP_094925114.1">
    <property type="nucleotide sequence ID" value="NZ_NPIA01000005.1"/>
</dbReference>
<reference evidence="1 2" key="2">
    <citation type="submission" date="2017-09" db="EMBL/GenBank/DDBJ databases">
        <title>Bacillus patelloidae sp. nov., isolated from the intestinal tract of a marine limpet.</title>
        <authorList>
            <person name="Liu R."/>
            <person name="Dong C."/>
            <person name="Shao Z."/>
        </authorList>
    </citation>
    <scope>NUCLEOTIDE SEQUENCE [LARGE SCALE GENOMIC DNA]</scope>
    <source>
        <strain evidence="1 2">SA5d-4</strain>
    </source>
</reference>
<dbReference type="InterPro" id="IPR015231">
    <property type="entry name" value="DUF1934"/>
</dbReference>
<comment type="caution">
    <text evidence="1">The sequence shown here is derived from an EMBL/GenBank/DDBJ whole genome shotgun (WGS) entry which is preliminary data.</text>
</comment>
<dbReference type="Proteomes" id="UP000217083">
    <property type="component" value="Unassembled WGS sequence"/>
</dbReference>
<reference evidence="2" key="1">
    <citation type="submission" date="2017-08" db="EMBL/GenBank/DDBJ databases">
        <authorList>
            <person name="Huang Z."/>
        </authorList>
    </citation>
    <scope>NUCLEOTIDE SEQUENCE [LARGE SCALE GENOMIC DNA]</scope>
    <source>
        <strain evidence="2">SA5d-4</strain>
    </source>
</reference>
<protein>
    <recommendedName>
        <fullName evidence="3">DUF1934 domain-containing protein</fullName>
    </recommendedName>
</protein>
<dbReference type="AlphaFoldDB" id="A0A263BT41"/>
<organism evidence="1 2">
    <name type="scientific">Lottiidibacillus patelloidae</name>
    <dbReference type="NCBI Taxonomy" id="2670334"/>
    <lineage>
        <taxon>Bacteria</taxon>
        <taxon>Bacillati</taxon>
        <taxon>Bacillota</taxon>
        <taxon>Bacilli</taxon>
        <taxon>Bacillales</taxon>
        <taxon>Bacillaceae</taxon>
        <taxon>Lottiidibacillus</taxon>
    </lineage>
</organism>
<dbReference type="SUPFAM" id="SSF50814">
    <property type="entry name" value="Lipocalins"/>
    <property type="match status" value="1"/>
</dbReference>
<gene>
    <name evidence="1" type="ORF">CIB95_11010</name>
</gene>
<accession>A0A263BT41</accession>
<dbReference type="InterPro" id="IPR012674">
    <property type="entry name" value="Calycin"/>
</dbReference>
<keyword evidence="2" id="KW-1185">Reference proteome</keyword>
<evidence type="ECO:0008006" key="3">
    <source>
        <dbReference type="Google" id="ProtNLM"/>
    </source>
</evidence>
<evidence type="ECO:0000313" key="1">
    <source>
        <dbReference type="EMBL" id="OZM56742.1"/>
    </source>
</evidence>
<dbReference type="Pfam" id="PF09148">
    <property type="entry name" value="DUF1934"/>
    <property type="match status" value="1"/>
</dbReference>
<dbReference type="EMBL" id="NPIA01000005">
    <property type="protein sequence ID" value="OZM56742.1"/>
    <property type="molecule type" value="Genomic_DNA"/>
</dbReference>
<evidence type="ECO:0000313" key="2">
    <source>
        <dbReference type="Proteomes" id="UP000217083"/>
    </source>
</evidence>
<proteinExistence type="predicted"/>
<name>A0A263BT41_9BACI</name>
<dbReference type="Gene3D" id="2.40.128.20">
    <property type="match status" value="1"/>
</dbReference>